<evidence type="ECO:0000313" key="1">
    <source>
        <dbReference type="EMBL" id="QCQ61845.1"/>
    </source>
</evidence>
<name>A0A4V1EZY8_9CAUD</name>
<gene>
    <name evidence="1" type="ORF">Barba19A_gp005</name>
</gene>
<protein>
    <submittedName>
        <fullName evidence="1">Uncharacterized protein</fullName>
    </submittedName>
</protein>
<dbReference type="EMBL" id="MK719730">
    <property type="protein sequence ID" value="QCQ61845.1"/>
    <property type="molecule type" value="Genomic_DNA"/>
</dbReference>
<organism evidence="1 2">
    <name type="scientific">Rheinheimera phage vB_RspM_Barba19A</name>
    <dbReference type="NCBI Taxonomy" id="2565658"/>
    <lineage>
        <taxon>Viruses</taxon>
        <taxon>Duplodnaviria</taxon>
        <taxon>Heunggongvirae</taxon>
        <taxon>Uroviricota</taxon>
        <taxon>Caudoviricetes</taxon>
        <taxon>Barbavirus</taxon>
        <taxon>Barbavirus barba19A</taxon>
    </lineage>
</organism>
<accession>A0A4V1EZY8</accession>
<sequence>MNYDPNKVKLSVGGSDLVGFQSDEHPTIEERISMEMSFTLKGGITITGQFYPDECCVENLKSILKEKE</sequence>
<evidence type="ECO:0000313" key="2">
    <source>
        <dbReference type="Proteomes" id="UP000304203"/>
    </source>
</evidence>
<proteinExistence type="predicted"/>
<reference evidence="1 2" key="1">
    <citation type="submission" date="2019-03" db="EMBL/GenBank/DDBJ databases">
        <title>Genomic and seasonal variations among aquatic phages infecting the Baltic Sea Gammaproteobacteria Rheinheimera sp. bal341.</title>
        <authorList>
            <person name="Nilsson E."/>
            <person name="Li K."/>
            <person name="Fridlund J."/>
            <person name="Sulcius S."/>
            <person name="Bunse C."/>
            <person name="Karlsson C.M.G."/>
            <person name="Lindh M."/>
            <person name="Lundin D."/>
            <person name="Pinhassi J."/>
            <person name="Holmfeldt K."/>
        </authorList>
    </citation>
    <scope>NUCLEOTIDE SEQUENCE [LARGE SCALE GENOMIC DNA]</scope>
</reference>
<keyword evidence="2" id="KW-1185">Reference proteome</keyword>
<dbReference type="Proteomes" id="UP000304203">
    <property type="component" value="Segment"/>
</dbReference>